<evidence type="ECO:0000313" key="1">
    <source>
        <dbReference type="Proteomes" id="UP000887566"/>
    </source>
</evidence>
<dbReference type="PANTHER" id="PTHR47666">
    <property type="entry name" value="PROTEIN VASCULAR ASSOCIATED DEATH 1, CHLOROPLASTIC"/>
    <property type="match status" value="1"/>
</dbReference>
<keyword evidence="1" id="KW-1185">Reference proteome</keyword>
<protein>
    <submittedName>
        <fullName evidence="2">Uncharacterized protein</fullName>
    </submittedName>
</protein>
<proteinExistence type="predicted"/>
<accession>A0A914WWT6</accession>
<reference evidence="2" key="1">
    <citation type="submission" date="2022-11" db="UniProtKB">
        <authorList>
            <consortium name="WormBaseParasite"/>
        </authorList>
    </citation>
    <scope>IDENTIFICATION</scope>
</reference>
<sequence length="130" mass="14897">MVWVKPDEVVFGQSLWVAECANPYFVLQRRKGHGTKGFGSLLVQTLDSVFDTRPPPYRILLQIDTEELQVAYSVAVAVQRKEAGEHWEWIEKNLMPTLGSFDSDEDVIKYVRTKIESLVSLEEKSRPNLT</sequence>
<name>A0A914WWT6_9BILA</name>
<evidence type="ECO:0000313" key="2">
    <source>
        <dbReference type="WBParaSite" id="PSAMB.scaffold5533size11472.g26801.t1"/>
    </source>
</evidence>
<dbReference type="Proteomes" id="UP000887566">
    <property type="component" value="Unplaced"/>
</dbReference>
<dbReference type="WBParaSite" id="PSAMB.scaffold5533size11472.g26801.t1">
    <property type="protein sequence ID" value="PSAMB.scaffold5533size11472.g26801.t1"/>
    <property type="gene ID" value="PSAMB.scaffold5533size11472.g26801"/>
</dbReference>
<dbReference type="AlphaFoldDB" id="A0A914WWT6"/>
<dbReference type="PANTHER" id="PTHR47666:SF1">
    <property type="entry name" value="PROTEIN VASCULAR ASSOCIATED DEATH 1, CHLOROPLASTIC"/>
    <property type="match status" value="1"/>
</dbReference>
<organism evidence="1 2">
    <name type="scientific">Plectus sambesii</name>
    <dbReference type="NCBI Taxonomy" id="2011161"/>
    <lineage>
        <taxon>Eukaryota</taxon>
        <taxon>Metazoa</taxon>
        <taxon>Ecdysozoa</taxon>
        <taxon>Nematoda</taxon>
        <taxon>Chromadorea</taxon>
        <taxon>Plectida</taxon>
        <taxon>Plectina</taxon>
        <taxon>Plectoidea</taxon>
        <taxon>Plectidae</taxon>
        <taxon>Plectus</taxon>
    </lineage>
</organism>